<proteinExistence type="predicted"/>
<dbReference type="EMBL" id="JBANQN010000010">
    <property type="protein sequence ID" value="KAK6777244.1"/>
    <property type="molecule type" value="Genomic_DNA"/>
</dbReference>
<organism evidence="3 4">
    <name type="scientific">Solanum bulbocastanum</name>
    <name type="common">Wild potato</name>
    <dbReference type="NCBI Taxonomy" id="147425"/>
    <lineage>
        <taxon>Eukaryota</taxon>
        <taxon>Viridiplantae</taxon>
        <taxon>Streptophyta</taxon>
        <taxon>Embryophyta</taxon>
        <taxon>Tracheophyta</taxon>
        <taxon>Spermatophyta</taxon>
        <taxon>Magnoliopsida</taxon>
        <taxon>eudicotyledons</taxon>
        <taxon>Gunneridae</taxon>
        <taxon>Pentapetalae</taxon>
        <taxon>asterids</taxon>
        <taxon>lamiids</taxon>
        <taxon>Solanales</taxon>
        <taxon>Solanaceae</taxon>
        <taxon>Solanoideae</taxon>
        <taxon>Solaneae</taxon>
        <taxon>Solanum</taxon>
    </lineage>
</organism>
<evidence type="ECO:0000313" key="4">
    <source>
        <dbReference type="Proteomes" id="UP001371456"/>
    </source>
</evidence>
<evidence type="ECO:0000256" key="2">
    <source>
        <dbReference type="ARBA" id="ARBA00023315"/>
    </source>
</evidence>
<evidence type="ECO:0000313" key="3">
    <source>
        <dbReference type="EMBL" id="KAK6777244.1"/>
    </source>
</evidence>
<dbReference type="PANTHER" id="PTHR31625">
    <property type="match status" value="1"/>
</dbReference>
<dbReference type="InterPro" id="IPR023213">
    <property type="entry name" value="CAT-like_dom_sf"/>
</dbReference>
<keyword evidence="4" id="KW-1185">Reference proteome</keyword>
<comment type="caution">
    <text evidence="3">The sequence shown here is derived from an EMBL/GenBank/DDBJ whole genome shotgun (WGS) entry which is preliminary data.</text>
</comment>
<name>A0AAN8T077_SOLBU</name>
<dbReference type="Proteomes" id="UP001371456">
    <property type="component" value="Unassembled WGS sequence"/>
</dbReference>
<accession>A0AAN8T077</accession>
<keyword evidence="2" id="KW-0012">Acyltransferase</keyword>
<reference evidence="3 4" key="1">
    <citation type="submission" date="2024-02" db="EMBL/GenBank/DDBJ databases">
        <title>de novo genome assembly of Solanum bulbocastanum strain 11H21.</title>
        <authorList>
            <person name="Hosaka A.J."/>
        </authorList>
    </citation>
    <scope>NUCLEOTIDE SEQUENCE [LARGE SCALE GENOMIC DNA]</scope>
    <source>
        <tissue evidence="3">Young leaves</tissue>
    </source>
</reference>
<keyword evidence="1" id="KW-0808">Transferase</keyword>
<dbReference type="Gene3D" id="3.30.559.10">
    <property type="entry name" value="Chloramphenicol acetyltransferase-like domain"/>
    <property type="match status" value="1"/>
</dbReference>
<protein>
    <submittedName>
        <fullName evidence="3">Uncharacterized protein</fullName>
    </submittedName>
</protein>
<dbReference type="GO" id="GO:0016747">
    <property type="term" value="F:acyltransferase activity, transferring groups other than amino-acyl groups"/>
    <property type="evidence" value="ECO:0007669"/>
    <property type="project" value="UniProtKB-ARBA"/>
</dbReference>
<dbReference type="InterPro" id="IPR051504">
    <property type="entry name" value="Plant_metabolite_acyltrans"/>
</dbReference>
<evidence type="ECO:0000256" key="1">
    <source>
        <dbReference type="ARBA" id="ARBA00022679"/>
    </source>
</evidence>
<sequence length="98" mass="11375">MSVRDLNKDASKVQFVPVLAIQVTLFPNHRISISFINHHVVGDESTIVGFIKSWAWLNKYGGNDYDEFMIPFYDRSIVKDSSGLGDYIWEETKKYKKE</sequence>
<gene>
    <name evidence="3" type="ORF">RDI58_023961</name>
</gene>
<dbReference type="AlphaFoldDB" id="A0AAN8T077"/>